<evidence type="ECO:0000313" key="2">
    <source>
        <dbReference type="Proteomes" id="UP000605392"/>
    </source>
</evidence>
<protein>
    <submittedName>
        <fullName evidence="1">Uncharacterized protein</fullName>
    </submittedName>
</protein>
<organism evidence="1 2">
    <name type="scientific">Hymenobacter qilianensis</name>
    <dbReference type="NCBI Taxonomy" id="1385715"/>
    <lineage>
        <taxon>Bacteria</taxon>
        <taxon>Pseudomonadati</taxon>
        <taxon>Bacteroidota</taxon>
        <taxon>Cytophagia</taxon>
        <taxon>Cytophagales</taxon>
        <taxon>Hymenobacteraceae</taxon>
        <taxon>Hymenobacter</taxon>
    </lineage>
</organism>
<keyword evidence="2" id="KW-1185">Reference proteome</keyword>
<evidence type="ECO:0000313" key="1">
    <source>
        <dbReference type="EMBL" id="GGF72514.1"/>
    </source>
</evidence>
<accession>A0ACB5PU79</accession>
<dbReference type="EMBL" id="BMFN01000003">
    <property type="protein sequence ID" value="GGF72514.1"/>
    <property type="molecule type" value="Genomic_DNA"/>
</dbReference>
<dbReference type="Proteomes" id="UP000605392">
    <property type="component" value="Unassembled WGS sequence"/>
</dbReference>
<name>A0ACB5PU79_9BACT</name>
<comment type="caution">
    <text evidence="1">The sequence shown here is derived from an EMBL/GenBank/DDBJ whole genome shotgun (WGS) entry which is preliminary data.</text>
</comment>
<gene>
    <name evidence="1" type="ORF">GCM10011375_29570</name>
</gene>
<reference evidence="1 2" key="1">
    <citation type="journal article" date="2019" name="Int. J. Syst. Evol. Microbiol.">
        <title>The Global Catalogue of Microorganisms (GCM) 10K type strain sequencing project: providing services to taxonomists for standard genome sequencing and annotation.</title>
        <authorList>
            <consortium name="The Broad Institute Genomics Platform"/>
            <consortium name="The Broad Institute Genome Sequencing Center for Infectious Disease"/>
            <person name="Wu L."/>
            <person name="Ma J."/>
        </authorList>
    </citation>
    <scope>NUCLEOTIDE SEQUENCE [LARGE SCALE GENOMIC DNA]</scope>
    <source>
        <strain evidence="1 2">CGMCC 1.12720</strain>
    </source>
</reference>
<proteinExistence type="predicted"/>
<sequence>MIHSGAAASFGSKESWLAERNSSSKTFQPQKRLADELNNKAYDVEHRCYSNINQLFSKHKPVLIHMSTYTAFHAYL</sequence>